<accession>A0AAV0TST0</accession>
<dbReference type="AlphaFoldDB" id="A0AAV0TST0"/>
<evidence type="ECO:0000256" key="1">
    <source>
        <dbReference type="SAM" id="MobiDB-lite"/>
    </source>
</evidence>
<evidence type="ECO:0000313" key="3">
    <source>
        <dbReference type="EMBL" id="CAI5726479.1"/>
    </source>
</evidence>
<organism evidence="3 4">
    <name type="scientific">Peronospora farinosa</name>
    <dbReference type="NCBI Taxonomy" id="134698"/>
    <lineage>
        <taxon>Eukaryota</taxon>
        <taxon>Sar</taxon>
        <taxon>Stramenopiles</taxon>
        <taxon>Oomycota</taxon>
        <taxon>Peronosporomycetes</taxon>
        <taxon>Peronosporales</taxon>
        <taxon>Peronosporaceae</taxon>
        <taxon>Peronospora</taxon>
    </lineage>
</organism>
<dbReference type="CDD" id="cd20251">
    <property type="entry name" value="Complex1_LYR_SF"/>
    <property type="match status" value="1"/>
</dbReference>
<comment type="caution">
    <text evidence="3">The sequence shown here is derived from an EMBL/GenBank/DDBJ whole genome shotgun (WGS) entry which is preliminary data.</text>
</comment>
<dbReference type="EMBL" id="CANTFK010000771">
    <property type="protein sequence ID" value="CAI5726479.1"/>
    <property type="molecule type" value="Genomic_DNA"/>
</dbReference>
<dbReference type="PANTHER" id="PTHR47579:SF3">
    <property type="entry name" value="COMPLEX 1 LYR PROTEIN DOMAIN-CONTAINING PROTEIN"/>
    <property type="match status" value="1"/>
</dbReference>
<dbReference type="Pfam" id="PF05347">
    <property type="entry name" value="Complex1_LYR"/>
    <property type="match status" value="1"/>
</dbReference>
<name>A0AAV0TST0_9STRA</name>
<dbReference type="Proteomes" id="UP001159659">
    <property type="component" value="Unassembled WGS sequence"/>
</dbReference>
<feature type="region of interest" description="Disordered" evidence="1">
    <location>
        <begin position="84"/>
        <end position="104"/>
    </location>
</feature>
<protein>
    <recommendedName>
        <fullName evidence="2">Complex 1 LYR protein domain-containing protein</fullName>
    </recommendedName>
</protein>
<evidence type="ECO:0000313" key="4">
    <source>
        <dbReference type="Proteomes" id="UP001159659"/>
    </source>
</evidence>
<sequence>MSATNQISRTTIQLYRDSLRLAKHIGGNSKKGQAIKELVRREFEKGRKETDPEKIEALKANAIRGLSNYLMLANSSKDQRLHDALYKNSPPKDDGPMQAEFRDF</sequence>
<reference evidence="3" key="1">
    <citation type="submission" date="2022-12" db="EMBL/GenBank/DDBJ databases">
        <authorList>
            <person name="Webb A."/>
        </authorList>
    </citation>
    <scope>NUCLEOTIDE SEQUENCE</scope>
    <source>
        <strain evidence="3">Pf2</strain>
    </source>
</reference>
<proteinExistence type="predicted"/>
<feature type="domain" description="Complex 1 LYR protein" evidence="2">
    <location>
        <begin position="10"/>
        <end position="66"/>
    </location>
</feature>
<gene>
    <name evidence="3" type="ORF">PFR002_LOCUS5358</name>
</gene>
<dbReference type="PANTHER" id="PTHR47579">
    <property type="entry name" value="COMPLEX 1 LYR PROTEIN"/>
    <property type="match status" value="1"/>
</dbReference>
<dbReference type="InterPro" id="IPR008011">
    <property type="entry name" value="Complex1_LYR_dom"/>
</dbReference>
<evidence type="ECO:0000259" key="2">
    <source>
        <dbReference type="Pfam" id="PF05347"/>
    </source>
</evidence>